<dbReference type="Gene3D" id="1.10.10.10">
    <property type="entry name" value="Winged helix-like DNA-binding domain superfamily/Winged helix DNA-binding domain"/>
    <property type="match status" value="1"/>
</dbReference>
<dbReference type="GO" id="GO:0006355">
    <property type="term" value="P:regulation of DNA-templated transcription"/>
    <property type="evidence" value="ECO:0007669"/>
    <property type="project" value="InterPro"/>
</dbReference>
<organism evidence="3 4">
    <name type="scientific">Roseibium alexandrii</name>
    <dbReference type="NCBI Taxonomy" id="388408"/>
    <lineage>
        <taxon>Bacteria</taxon>
        <taxon>Pseudomonadati</taxon>
        <taxon>Pseudomonadota</taxon>
        <taxon>Alphaproteobacteria</taxon>
        <taxon>Hyphomicrobiales</taxon>
        <taxon>Stappiaceae</taxon>
        <taxon>Roseibium</taxon>
    </lineage>
</organism>
<keyword evidence="4" id="KW-1185">Reference proteome</keyword>
<dbReference type="SUPFAM" id="SSF46894">
    <property type="entry name" value="C-terminal effector domain of the bipartite response regulators"/>
    <property type="match status" value="1"/>
</dbReference>
<sequence>MIDASGQFRYRQTLFVVFVLIVFGTSVVEIVTEFMNGETLTTMVDDMSGVAVSALVLMGFAYERRAQHKALKDLRGKLESARGQLAKLDARSPQLAGQYRAVMQKQFDAWSLTASEQDVVIGMLKGLSFREIAELRQTREKTVRQQATSVYRKAGVNSRNELTAWFFEDMLDAPPIHEP</sequence>
<evidence type="ECO:0000259" key="2">
    <source>
        <dbReference type="SMART" id="SM00421"/>
    </source>
</evidence>
<dbReference type="InterPro" id="IPR036388">
    <property type="entry name" value="WH-like_DNA-bd_sf"/>
</dbReference>
<dbReference type="EMBL" id="CXWD01000014">
    <property type="protein sequence ID" value="CTQ73179.1"/>
    <property type="molecule type" value="Genomic_DNA"/>
</dbReference>
<reference evidence="4" key="1">
    <citation type="submission" date="2015-07" db="EMBL/GenBank/DDBJ databases">
        <authorList>
            <person name="Rodrigo-Torres Lidia"/>
            <person name="Arahal R.David."/>
        </authorList>
    </citation>
    <scope>NUCLEOTIDE SEQUENCE [LARGE SCALE GENOMIC DNA]</scope>
    <source>
        <strain evidence="4">CECT 5112</strain>
    </source>
</reference>
<dbReference type="Proteomes" id="UP000053235">
    <property type="component" value="Unassembled WGS sequence"/>
</dbReference>
<evidence type="ECO:0000256" key="1">
    <source>
        <dbReference type="SAM" id="Phobius"/>
    </source>
</evidence>
<dbReference type="GO" id="GO:0003677">
    <property type="term" value="F:DNA binding"/>
    <property type="evidence" value="ECO:0007669"/>
    <property type="project" value="InterPro"/>
</dbReference>
<evidence type="ECO:0000313" key="3">
    <source>
        <dbReference type="EMBL" id="CTQ73179.1"/>
    </source>
</evidence>
<keyword evidence="1" id="KW-1133">Transmembrane helix</keyword>
<dbReference type="Pfam" id="PF00196">
    <property type="entry name" value="GerE"/>
    <property type="match status" value="1"/>
</dbReference>
<proteinExistence type="predicted"/>
<evidence type="ECO:0000313" key="4">
    <source>
        <dbReference type="Proteomes" id="UP000053235"/>
    </source>
</evidence>
<dbReference type="STRING" id="388408.LAX5112_03450"/>
<feature type="domain" description="HTH luxR-type" evidence="2">
    <location>
        <begin position="109"/>
        <end position="166"/>
    </location>
</feature>
<gene>
    <name evidence="3" type="ORF">LAX5112_03450</name>
</gene>
<keyword evidence="1" id="KW-0812">Transmembrane</keyword>
<dbReference type="InterPro" id="IPR000792">
    <property type="entry name" value="Tscrpt_reg_LuxR_C"/>
</dbReference>
<protein>
    <submittedName>
        <fullName evidence="3">Bacterial regulatory proteins, luxR family</fullName>
    </submittedName>
</protein>
<keyword evidence="1" id="KW-0472">Membrane</keyword>
<feature type="transmembrane region" description="Helical" evidence="1">
    <location>
        <begin position="43"/>
        <end position="62"/>
    </location>
</feature>
<dbReference type="RefSeq" id="WP_208981403.1">
    <property type="nucleotide sequence ID" value="NZ_CXWD01000014.1"/>
</dbReference>
<dbReference type="InterPro" id="IPR016032">
    <property type="entry name" value="Sig_transdc_resp-reg_C-effctor"/>
</dbReference>
<dbReference type="SMART" id="SM00421">
    <property type="entry name" value="HTH_LUXR"/>
    <property type="match status" value="1"/>
</dbReference>
<dbReference type="AlphaFoldDB" id="A0A0M7AE65"/>
<name>A0A0M7AE65_9HYPH</name>
<accession>A0A0M7AE65</accession>
<feature type="transmembrane region" description="Helical" evidence="1">
    <location>
        <begin position="12"/>
        <end position="31"/>
    </location>
</feature>